<comment type="subcellular location">
    <subcellularLocation>
        <location evidence="1">Nucleus</location>
    </subcellularLocation>
</comment>
<sequence>MKLKDLFEEFQFLTEDRTARIKKRIGSDVGIQTIQNWFKKQRDRNIQELEKKPEAEKALPTEMALLHMAYDREPNIKNIKFFSWAKVHEVSETDVSCVWAMGPRMFWIG</sequence>
<dbReference type="GO" id="GO:0003677">
    <property type="term" value="F:DNA binding"/>
    <property type="evidence" value="ECO:0007669"/>
    <property type="project" value="UniProtKB-UniRule"/>
</dbReference>
<evidence type="ECO:0000256" key="1">
    <source>
        <dbReference type="PROSITE-ProRule" id="PRU00108"/>
    </source>
</evidence>
<proteinExistence type="predicted"/>
<keyword evidence="1" id="KW-0371">Homeobox</keyword>
<accession>A0A2G5SA70</accession>
<dbReference type="AlphaFoldDB" id="A0A2G5SA70"/>
<name>A0A2G5SA70_9PELO</name>
<gene>
    <name evidence="3" type="ORF">B9Z55_028837</name>
</gene>
<keyword evidence="1" id="KW-0539">Nucleus</keyword>
<feature type="domain" description="Homeobox" evidence="2">
    <location>
        <begin position="1"/>
        <end position="48"/>
    </location>
</feature>
<evidence type="ECO:0000259" key="2">
    <source>
        <dbReference type="PROSITE" id="PS50071"/>
    </source>
</evidence>
<keyword evidence="1" id="KW-0238">DNA-binding</keyword>
<dbReference type="Proteomes" id="UP000230233">
    <property type="component" value="Unassembled WGS sequence"/>
</dbReference>
<dbReference type="OrthoDB" id="5895818at2759"/>
<feature type="DNA-binding region" description="Homeobox" evidence="1">
    <location>
        <begin position="3"/>
        <end position="49"/>
    </location>
</feature>
<dbReference type="GO" id="GO:0005634">
    <property type="term" value="C:nucleus"/>
    <property type="evidence" value="ECO:0007669"/>
    <property type="project" value="UniProtKB-SubCell"/>
</dbReference>
<keyword evidence="4" id="KW-1185">Reference proteome</keyword>
<comment type="caution">
    <text evidence="3">The sequence shown here is derived from an EMBL/GenBank/DDBJ whole genome shotgun (WGS) entry which is preliminary data.</text>
</comment>
<dbReference type="InterPro" id="IPR001356">
    <property type="entry name" value="HD"/>
</dbReference>
<dbReference type="EMBL" id="PDUG01000041">
    <property type="protein sequence ID" value="PIC11809.1"/>
    <property type="molecule type" value="Genomic_DNA"/>
</dbReference>
<dbReference type="PROSITE" id="PS50071">
    <property type="entry name" value="HOMEOBOX_2"/>
    <property type="match status" value="1"/>
</dbReference>
<reference evidence="4" key="1">
    <citation type="submission" date="2017-10" db="EMBL/GenBank/DDBJ databases">
        <title>Rapid genome shrinkage in a self-fertile nematode reveals novel sperm competition proteins.</title>
        <authorList>
            <person name="Yin D."/>
            <person name="Schwarz E.M."/>
            <person name="Thomas C.G."/>
            <person name="Felde R.L."/>
            <person name="Korf I.F."/>
            <person name="Cutter A.D."/>
            <person name="Schartner C.M."/>
            <person name="Ralston E.J."/>
            <person name="Meyer B.J."/>
            <person name="Haag E.S."/>
        </authorList>
    </citation>
    <scope>NUCLEOTIDE SEQUENCE [LARGE SCALE GENOMIC DNA]</scope>
    <source>
        <strain evidence="4">JU1422</strain>
    </source>
</reference>
<evidence type="ECO:0000313" key="4">
    <source>
        <dbReference type="Proteomes" id="UP000230233"/>
    </source>
</evidence>
<evidence type="ECO:0000313" key="3">
    <source>
        <dbReference type="EMBL" id="PIC11809.1"/>
    </source>
</evidence>
<organism evidence="3 4">
    <name type="scientific">Caenorhabditis nigoni</name>
    <dbReference type="NCBI Taxonomy" id="1611254"/>
    <lineage>
        <taxon>Eukaryota</taxon>
        <taxon>Metazoa</taxon>
        <taxon>Ecdysozoa</taxon>
        <taxon>Nematoda</taxon>
        <taxon>Chromadorea</taxon>
        <taxon>Rhabditida</taxon>
        <taxon>Rhabditina</taxon>
        <taxon>Rhabditomorpha</taxon>
        <taxon>Rhabditoidea</taxon>
        <taxon>Rhabditidae</taxon>
        <taxon>Peloderinae</taxon>
        <taxon>Caenorhabditis</taxon>
    </lineage>
</organism>
<protein>
    <recommendedName>
        <fullName evidence="2">Homeobox domain-containing protein</fullName>
    </recommendedName>
</protein>